<proteinExistence type="predicted"/>
<keyword evidence="1" id="KW-0808">Transferase</keyword>
<accession>A0A4Y2R2N1</accession>
<keyword evidence="1" id="KW-0418">Kinase</keyword>
<name>A0A4Y2R2N1_ARAVE</name>
<dbReference type="EMBL" id="BGPR01142026">
    <property type="protein sequence ID" value="GBN69670.1"/>
    <property type="molecule type" value="Genomic_DNA"/>
</dbReference>
<gene>
    <name evidence="1" type="primary">Mtor_5</name>
    <name evidence="1" type="ORF">AVEN_107256_1</name>
</gene>
<keyword evidence="2" id="KW-1185">Reference proteome</keyword>
<evidence type="ECO:0000313" key="1">
    <source>
        <dbReference type="EMBL" id="GBN69670.1"/>
    </source>
</evidence>
<dbReference type="GO" id="GO:0016301">
    <property type="term" value="F:kinase activity"/>
    <property type="evidence" value="ECO:0007669"/>
    <property type="project" value="UniProtKB-KW"/>
</dbReference>
<organism evidence="1 2">
    <name type="scientific">Araneus ventricosus</name>
    <name type="common">Orbweaver spider</name>
    <name type="synonym">Epeira ventricosa</name>
    <dbReference type="NCBI Taxonomy" id="182803"/>
    <lineage>
        <taxon>Eukaryota</taxon>
        <taxon>Metazoa</taxon>
        <taxon>Ecdysozoa</taxon>
        <taxon>Arthropoda</taxon>
        <taxon>Chelicerata</taxon>
        <taxon>Arachnida</taxon>
        <taxon>Araneae</taxon>
        <taxon>Araneomorphae</taxon>
        <taxon>Entelegynae</taxon>
        <taxon>Araneoidea</taxon>
        <taxon>Araneidae</taxon>
        <taxon>Araneus</taxon>
    </lineage>
</organism>
<protein>
    <submittedName>
        <fullName evidence="1">Serine/threonine-protein kinase mTOR</fullName>
    </submittedName>
</protein>
<comment type="caution">
    <text evidence="1">The sequence shown here is derived from an EMBL/GenBank/DDBJ whole genome shotgun (WGS) entry which is preliminary data.</text>
</comment>
<reference evidence="1 2" key="1">
    <citation type="journal article" date="2019" name="Sci. Rep.">
        <title>Orb-weaving spider Araneus ventricosus genome elucidates the spidroin gene catalogue.</title>
        <authorList>
            <person name="Kono N."/>
            <person name="Nakamura H."/>
            <person name="Ohtoshi R."/>
            <person name="Moran D.A.P."/>
            <person name="Shinohara A."/>
            <person name="Yoshida Y."/>
            <person name="Fujiwara M."/>
            <person name="Mori M."/>
            <person name="Tomita M."/>
            <person name="Arakawa K."/>
        </authorList>
    </citation>
    <scope>NUCLEOTIDE SEQUENCE [LARGE SCALE GENOMIC DNA]</scope>
</reference>
<sequence length="107" mass="12125">MTASTVMQQFVSGLKSKNEDVRFRTTRDLHHYVTTELREMSIEDVSAFLDEFNHHIFEMVSSSDVNDRKGGTLAIAADVDSDYVISSAGELEKRVLRNKPCDLLKDN</sequence>
<dbReference type="AlphaFoldDB" id="A0A4Y2R2N1"/>
<dbReference type="Proteomes" id="UP000499080">
    <property type="component" value="Unassembled WGS sequence"/>
</dbReference>
<dbReference type="OrthoDB" id="7286816at2759"/>
<evidence type="ECO:0000313" key="2">
    <source>
        <dbReference type="Proteomes" id="UP000499080"/>
    </source>
</evidence>